<dbReference type="EMBL" id="AP022870">
    <property type="protein sequence ID" value="BCB79149.1"/>
    <property type="molecule type" value="Genomic_DNA"/>
</dbReference>
<keyword evidence="3" id="KW-1185">Reference proteome</keyword>
<sequence>MEAFPVLDAPMTTTPRIQRTGVPLLDAVAAAMLAAKEEGRAEERGDQGAIAAAQAATLRATDEVMRLWRQLDIEVSAARTAPTATRPLGRSVSQGGRATPGGETSEEGGHPPRCGWPPVA</sequence>
<accession>A0A6F8XZD2</accession>
<dbReference type="AlphaFoldDB" id="A0A6F8XZD2"/>
<feature type="region of interest" description="Disordered" evidence="1">
    <location>
        <begin position="80"/>
        <end position="120"/>
    </location>
</feature>
<evidence type="ECO:0000256" key="1">
    <source>
        <dbReference type="SAM" id="MobiDB-lite"/>
    </source>
</evidence>
<gene>
    <name evidence="2" type="ORF">Pflav_055590</name>
</gene>
<name>A0A6F8XZD2_9ACTN</name>
<evidence type="ECO:0000313" key="2">
    <source>
        <dbReference type="EMBL" id="BCB79149.1"/>
    </source>
</evidence>
<reference evidence="2 3" key="2">
    <citation type="submission" date="2020-03" db="EMBL/GenBank/DDBJ databases">
        <authorList>
            <person name="Ichikawa N."/>
            <person name="Kimura A."/>
            <person name="Kitahashi Y."/>
            <person name="Uohara A."/>
        </authorList>
    </citation>
    <scope>NUCLEOTIDE SEQUENCE [LARGE SCALE GENOMIC DNA]</scope>
    <source>
        <strain evidence="2 3">NBRC 107702</strain>
    </source>
</reference>
<proteinExistence type="predicted"/>
<dbReference type="KEGG" id="pfla:Pflav_055590"/>
<reference evidence="2 3" key="1">
    <citation type="submission" date="2020-03" db="EMBL/GenBank/DDBJ databases">
        <title>Whole genome shotgun sequence of Phytohabitans flavus NBRC 107702.</title>
        <authorList>
            <person name="Komaki H."/>
            <person name="Tamura T."/>
        </authorList>
    </citation>
    <scope>NUCLEOTIDE SEQUENCE [LARGE SCALE GENOMIC DNA]</scope>
    <source>
        <strain evidence="2 3">NBRC 107702</strain>
    </source>
</reference>
<evidence type="ECO:0000313" key="3">
    <source>
        <dbReference type="Proteomes" id="UP000502508"/>
    </source>
</evidence>
<organism evidence="2 3">
    <name type="scientific">Phytohabitans flavus</name>
    <dbReference type="NCBI Taxonomy" id="1076124"/>
    <lineage>
        <taxon>Bacteria</taxon>
        <taxon>Bacillati</taxon>
        <taxon>Actinomycetota</taxon>
        <taxon>Actinomycetes</taxon>
        <taxon>Micromonosporales</taxon>
        <taxon>Micromonosporaceae</taxon>
    </lineage>
</organism>
<protein>
    <submittedName>
        <fullName evidence="2">Uncharacterized protein</fullName>
    </submittedName>
</protein>
<dbReference type="Proteomes" id="UP000502508">
    <property type="component" value="Chromosome"/>
</dbReference>